<dbReference type="Pfam" id="PF00107">
    <property type="entry name" value="ADH_zinc_N"/>
    <property type="match status" value="1"/>
</dbReference>
<accession>A0A432YX63</accession>
<dbReference type="Pfam" id="PF08240">
    <property type="entry name" value="ADH_N"/>
    <property type="match status" value="1"/>
</dbReference>
<dbReference type="Gene3D" id="3.40.50.720">
    <property type="entry name" value="NAD(P)-binding Rossmann-like Domain"/>
    <property type="match status" value="1"/>
</dbReference>
<feature type="domain" description="Enoyl reductase (ER)" evidence="1">
    <location>
        <begin position="15"/>
        <end position="337"/>
    </location>
</feature>
<dbReference type="CDD" id="cd08276">
    <property type="entry name" value="MDR7"/>
    <property type="match status" value="1"/>
</dbReference>
<evidence type="ECO:0000313" key="3">
    <source>
        <dbReference type="Proteomes" id="UP000288361"/>
    </source>
</evidence>
<dbReference type="EMBL" id="PIQA01000001">
    <property type="protein sequence ID" value="RUO67916.1"/>
    <property type="molecule type" value="Genomic_DNA"/>
</dbReference>
<evidence type="ECO:0000259" key="1">
    <source>
        <dbReference type="SMART" id="SM00829"/>
    </source>
</evidence>
<name>A0A432YX63_9GAMM</name>
<reference evidence="2 3" key="1">
    <citation type="journal article" date="2011" name="Front. Microbiol.">
        <title>Genomic signatures of strain selection and enhancement in Bacillus atrophaeus var. globigii, a historical biowarfare simulant.</title>
        <authorList>
            <person name="Gibbons H.S."/>
            <person name="Broomall S.M."/>
            <person name="McNew L.A."/>
            <person name="Daligault H."/>
            <person name="Chapman C."/>
            <person name="Bruce D."/>
            <person name="Karavis M."/>
            <person name="Krepps M."/>
            <person name="McGregor P.A."/>
            <person name="Hong C."/>
            <person name="Park K.H."/>
            <person name="Akmal A."/>
            <person name="Feldman A."/>
            <person name="Lin J.S."/>
            <person name="Chang W.E."/>
            <person name="Higgs B.W."/>
            <person name="Demirev P."/>
            <person name="Lindquist J."/>
            <person name="Liem A."/>
            <person name="Fochler E."/>
            <person name="Read T.D."/>
            <person name="Tapia R."/>
            <person name="Johnson S."/>
            <person name="Bishop-Lilly K.A."/>
            <person name="Detter C."/>
            <person name="Han C."/>
            <person name="Sozhamannan S."/>
            <person name="Rosenzweig C.N."/>
            <person name="Skowronski E.W."/>
        </authorList>
    </citation>
    <scope>NUCLEOTIDE SEQUENCE [LARGE SCALE GENOMIC DNA]</scope>
    <source>
        <strain evidence="2 3">TPS4-2</strain>
    </source>
</reference>
<dbReference type="SUPFAM" id="SSF51735">
    <property type="entry name" value="NAD(P)-binding Rossmann-fold domains"/>
    <property type="match status" value="1"/>
</dbReference>
<dbReference type="AlphaFoldDB" id="A0A432YX63"/>
<dbReference type="SMART" id="SM00829">
    <property type="entry name" value="PKS_ER"/>
    <property type="match status" value="1"/>
</dbReference>
<gene>
    <name evidence="2" type="ORF">CWI73_03405</name>
</gene>
<dbReference type="InterPro" id="IPR013154">
    <property type="entry name" value="ADH-like_N"/>
</dbReference>
<dbReference type="RefSeq" id="WP_126751548.1">
    <property type="nucleotide sequence ID" value="NZ_JBHUMT010000016.1"/>
</dbReference>
<evidence type="ECO:0000313" key="2">
    <source>
        <dbReference type="EMBL" id="RUO67916.1"/>
    </source>
</evidence>
<dbReference type="PANTHER" id="PTHR45033">
    <property type="match status" value="1"/>
</dbReference>
<dbReference type="Gene3D" id="3.90.180.10">
    <property type="entry name" value="Medium-chain alcohol dehydrogenases, catalytic domain"/>
    <property type="match status" value="1"/>
</dbReference>
<dbReference type="InterPro" id="IPR011032">
    <property type="entry name" value="GroES-like_sf"/>
</dbReference>
<comment type="caution">
    <text evidence="2">The sequence shown here is derived from an EMBL/GenBank/DDBJ whole genome shotgun (WGS) entry which is preliminary data.</text>
</comment>
<dbReference type="InterPro" id="IPR052711">
    <property type="entry name" value="Zinc_ADH-like"/>
</dbReference>
<proteinExistence type="predicted"/>
<dbReference type="InterPro" id="IPR036291">
    <property type="entry name" value="NAD(P)-bd_dom_sf"/>
</dbReference>
<organism evidence="2 3">
    <name type="scientific">Idiomarina piscisalsi</name>
    <dbReference type="NCBI Taxonomy" id="1096243"/>
    <lineage>
        <taxon>Bacteria</taxon>
        <taxon>Pseudomonadati</taxon>
        <taxon>Pseudomonadota</taxon>
        <taxon>Gammaproteobacteria</taxon>
        <taxon>Alteromonadales</taxon>
        <taxon>Idiomarinaceae</taxon>
        <taxon>Idiomarina</taxon>
    </lineage>
</organism>
<dbReference type="GO" id="GO:0016491">
    <property type="term" value="F:oxidoreductase activity"/>
    <property type="evidence" value="ECO:0007669"/>
    <property type="project" value="InterPro"/>
</dbReference>
<dbReference type="PANTHER" id="PTHR45033:SF2">
    <property type="entry name" value="ZINC-TYPE ALCOHOL DEHYDROGENASE-LIKE PROTEIN C1773.06C"/>
    <property type="match status" value="1"/>
</dbReference>
<dbReference type="InterPro" id="IPR020843">
    <property type="entry name" value="ER"/>
</dbReference>
<sequence>MTKKIKALRLKKPFGLDNIQVTEMEDPGQPGPGEIRVKVKASSLNFHDYGVASGFIPTEDGRIPMSDGAGVVEAIGEGVDEFAVGDNVVSTFFPYWQSGPAPVGDFHNTPGDGIDGYAREVVVRPTQFFTHQPKGYSHTESATLTTAGLTAWRALVVDGGIKPGNTVLVLGSGGVSVFACQLAKSLGATVFATSSSNDKLQQYKELGADHLINYKEDPEWGKTVRKLTNGRGVDHVIEVGGPGTLPQSINAVAIAGHIALIGVLTGSEGEVPTAKLMAKQARLQGLIVGSCDNQKDFVRALEANGVKPVIDKTFALEELADAFRYEESGKHFGKICVEF</sequence>
<dbReference type="SUPFAM" id="SSF50129">
    <property type="entry name" value="GroES-like"/>
    <property type="match status" value="1"/>
</dbReference>
<protein>
    <submittedName>
        <fullName evidence="2">NAD(P)-dependent alcohol dehydrogenase</fullName>
    </submittedName>
</protein>
<dbReference type="Proteomes" id="UP000288361">
    <property type="component" value="Unassembled WGS sequence"/>
</dbReference>
<dbReference type="InterPro" id="IPR013149">
    <property type="entry name" value="ADH-like_C"/>
</dbReference>